<evidence type="ECO:0000256" key="1">
    <source>
        <dbReference type="ARBA" id="ARBA00006641"/>
    </source>
</evidence>
<accession>R9PL44</accession>
<dbReference type="InterPro" id="IPR036440">
    <property type="entry name" value="Peptidase_C15-like_sf"/>
</dbReference>
<reference evidence="6" key="1">
    <citation type="journal article" date="2013" name="Genome Announc.">
        <title>Draft genome sequence of the basidiomycetous yeast-like fungus Pseudozyma hubeiensis SY62, which produces an abundant amount of the biosurfactant mannosylerythritol lipids.</title>
        <authorList>
            <person name="Konishi M."/>
            <person name="Hatada Y."/>
            <person name="Horiuchi J."/>
        </authorList>
    </citation>
    <scope>NUCLEOTIDE SEQUENCE [LARGE SCALE GENOMIC DNA]</scope>
    <source>
        <strain evidence="6">SY62</strain>
    </source>
</reference>
<dbReference type="EMBL" id="DF238821">
    <property type="protein sequence ID" value="GAC98805.1"/>
    <property type="molecule type" value="Genomic_DNA"/>
</dbReference>
<evidence type="ECO:0000256" key="2">
    <source>
        <dbReference type="ARBA" id="ARBA00022670"/>
    </source>
</evidence>
<comment type="similarity">
    <text evidence="1">Belongs to the peptidase C15 family.</text>
</comment>
<dbReference type="OrthoDB" id="407146at2759"/>
<keyword evidence="4" id="KW-0788">Thiol protease</keyword>
<dbReference type="PANTHER" id="PTHR23402:SF1">
    <property type="entry name" value="PYROGLUTAMYL-PEPTIDASE I"/>
    <property type="match status" value="1"/>
</dbReference>
<sequence length="255" mass="27987">MLDLSTAPDLTSNAVEAAIPEGGGGDDGRARIQTLQIPVHYGSVLDVVPRIHGGISRGKVWNDERLDPEFGGKVGETYPEAYPIETPGEGDAWDVVIHVGVGRQGSLRCETQAHKLGYSKPDANDQLAPLLNLSPSEIARIPEKYLDKNGQARGFGTGYEEFGEIESTRIGVSSLIQFLKQSGMQGEEVDQSFDPGRYLCDFVFYCSLCEAKRNGNKTLVLFVHVPPKDENLSVERCTQAIRAVAWYMAREKLKC</sequence>
<dbReference type="PANTHER" id="PTHR23402">
    <property type="entry name" value="PROTEASE FAMILY C15 PYROGLUTAMYL-PEPTIDASE I-RELATED"/>
    <property type="match status" value="1"/>
</dbReference>
<dbReference type="GO" id="GO:0006508">
    <property type="term" value="P:proteolysis"/>
    <property type="evidence" value="ECO:0007669"/>
    <property type="project" value="UniProtKB-KW"/>
</dbReference>
<keyword evidence="3" id="KW-0378">Hydrolase</keyword>
<evidence type="ECO:0008006" key="7">
    <source>
        <dbReference type="Google" id="ProtNLM"/>
    </source>
</evidence>
<evidence type="ECO:0000313" key="6">
    <source>
        <dbReference type="Proteomes" id="UP000014071"/>
    </source>
</evidence>
<dbReference type="RefSeq" id="XP_012192392.1">
    <property type="nucleotide sequence ID" value="XM_012337002.1"/>
</dbReference>
<dbReference type="GO" id="GO:0008234">
    <property type="term" value="F:cysteine-type peptidase activity"/>
    <property type="evidence" value="ECO:0007669"/>
    <property type="project" value="UniProtKB-KW"/>
</dbReference>
<dbReference type="AlphaFoldDB" id="R9PL44"/>
<dbReference type="Proteomes" id="UP000014071">
    <property type="component" value="Unassembled WGS sequence"/>
</dbReference>
<dbReference type="eggNOG" id="KOG4755">
    <property type="taxonomic scope" value="Eukaryota"/>
</dbReference>
<organism evidence="5 6">
    <name type="scientific">Pseudozyma hubeiensis (strain SY62)</name>
    <name type="common">Yeast</name>
    <dbReference type="NCBI Taxonomy" id="1305764"/>
    <lineage>
        <taxon>Eukaryota</taxon>
        <taxon>Fungi</taxon>
        <taxon>Dikarya</taxon>
        <taxon>Basidiomycota</taxon>
        <taxon>Ustilaginomycotina</taxon>
        <taxon>Ustilaginomycetes</taxon>
        <taxon>Ustilaginales</taxon>
        <taxon>Ustilaginaceae</taxon>
        <taxon>Pseudozyma</taxon>
    </lineage>
</organism>
<dbReference type="InterPro" id="IPR016125">
    <property type="entry name" value="Peptidase_C15-like"/>
</dbReference>
<evidence type="ECO:0000313" key="5">
    <source>
        <dbReference type="EMBL" id="GAC98805.1"/>
    </source>
</evidence>
<dbReference type="GeneID" id="24111671"/>
<dbReference type="SUPFAM" id="SSF53182">
    <property type="entry name" value="Pyrrolidone carboxyl peptidase (pyroglutamate aminopeptidase)"/>
    <property type="match status" value="1"/>
</dbReference>
<name>R9PL44_PSEHS</name>
<keyword evidence="2" id="KW-0645">Protease</keyword>
<evidence type="ECO:0000256" key="4">
    <source>
        <dbReference type="ARBA" id="ARBA00022807"/>
    </source>
</evidence>
<proteinExistence type="inferred from homology"/>
<dbReference type="HOGENOM" id="CLU_043960_1_0_1"/>
<gene>
    <name evidence="5" type="ORF">PHSY_006400</name>
</gene>
<keyword evidence="6" id="KW-1185">Reference proteome</keyword>
<evidence type="ECO:0000256" key="3">
    <source>
        <dbReference type="ARBA" id="ARBA00022801"/>
    </source>
</evidence>
<dbReference type="Gene3D" id="3.40.630.20">
    <property type="entry name" value="Peptidase C15, pyroglutamyl peptidase I-like"/>
    <property type="match status" value="1"/>
</dbReference>
<protein>
    <recommendedName>
        <fullName evidence="7">Peptidase C15, pyroglutamyl peptidase I-like protein</fullName>
    </recommendedName>
</protein>